<feature type="transmembrane region" description="Helical" evidence="1">
    <location>
        <begin position="85"/>
        <end position="105"/>
    </location>
</feature>
<dbReference type="Pfam" id="PF04247">
    <property type="entry name" value="SirB"/>
    <property type="match status" value="1"/>
</dbReference>
<name>A0A087MIF0_9GAMM</name>
<comment type="caution">
    <text evidence="2">The sequence shown here is derived from an EMBL/GenBank/DDBJ whole genome shotgun (WGS) entry which is preliminary data.</text>
</comment>
<proteinExistence type="predicted"/>
<dbReference type="EMBL" id="AVCJ01000012">
    <property type="protein sequence ID" value="KFL36653.1"/>
    <property type="molecule type" value="Genomic_DNA"/>
</dbReference>
<feature type="transmembrane region" description="Helical" evidence="1">
    <location>
        <begin position="25"/>
        <end position="47"/>
    </location>
</feature>
<reference evidence="2 3" key="2">
    <citation type="journal article" date="2015" name="Stand. Genomic Sci.">
        <title>High quality draft genomic sequence of Arenimonas donghaensis DSM 18148(T).</title>
        <authorList>
            <person name="Chen F."/>
            <person name="Wang H."/>
            <person name="Cao Y."/>
            <person name="Li X."/>
            <person name="Wang G."/>
        </authorList>
    </citation>
    <scope>NUCLEOTIDE SEQUENCE [LARGE SCALE GENOMIC DNA]</scope>
    <source>
        <strain evidence="2 3">HO3-R19</strain>
    </source>
</reference>
<keyword evidence="1" id="KW-0472">Membrane</keyword>
<keyword evidence="3" id="KW-1185">Reference proteome</keyword>
<organism evidence="2 3">
    <name type="scientific">Arenimonas donghaensis DSM 18148 = HO3-R19</name>
    <dbReference type="NCBI Taxonomy" id="1121014"/>
    <lineage>
        <taxon>Bacteria</taxon>
        <taxon>Pseudomonadati</taxon>
        <taxon>Pseudomonadota</taxon>
        <taxon>Gammaproteobacteria</taxon>
        <taxon>Lysobacterales</taxon>
        <taxon>Lysobacteraceae</taxon>
        <taxon>Arenimonas</taxon>
    </lineage>
</organism>
<feature type="transmembrane region" description="Helical" evidence="1">
    <location>
        <begin position="117"/>
        <end position="134"/>
    </location>
</feature>
<feature type="transmembrane region" description="Helical" evidence="1">
    <location>
        <begin position="59"/>
        <end position="79"/>
    </location>
</feature>
<sequence length="148" mass="16158">MPRRVPTGARAEDLSMIEFYFQIKMVHIAAVLASVGLFAVRGALVLAGVKWAMVAPLRYLSYTIDTVLLTAALMLLTALKLNPFVVPWLSVKLALLVLYVVLGSLALKRARSPRARALFYAGALATFAFMYFVARAHHPLGILQGLAT</sequence>
<evidence type="ECO:0000256" key="1">
    <source>
        <dbReference type="SAM" id="Phobius"/>
    </source>
</evidence>
<dbReference type="STRING" id="1121014.N788_03310"/>
<dbReference type="PANTHER" id="PTHR39594">
    <property type="entry name" value="PROTEIN YCHQ"/>
    <property type="match status" value="1"/>
</dbReference>
<evidence type="ECO:0008006" key="4">
    <source>
        <dbReference type="Google" id="ProtNLM"/>
    </source>
</evidence>
<dbReference type="Proteomes" id="UP000029085">
    <property type="component" value="Unassembled WGS sequence"/>
</dbReference>
<dbReference type="PANTHER" id="PTHR39594:SF1">
    <property type="entry name" value="PROTEIN YCHQ"/>
    <property type="match status" value="1"/>
</dbReference>
<keyword evidence="1" id="KW-1133">Transmembrane helix</keyword>
<dbReference type="AlphaFoldDB" id="A0A087MIF0"/>
<evidence type="ECO:0000313" key="3">
    <source>
        <dbReference type="Proteomes" id="UP000029085"/>
    </source>
</evidence>
<dbReference type="PIRSF" id="PIRSF005610">
    <property type="entry name" value="SirB"/>
    <property type="match status" value="1"/>
</dbReference>
<dbReference type="GO" id="GO:0005886">
    <property type="term" value="C:plasma membrane"/>
    <property type="evidence" value="ECO:0007669"/>
    <property type="project" value="TreeGrafter"/>
</dbReference>
<dbReference type="InterPro" id="IPR007360">
    <property type="entry name" value="SirB"/>
</dbReference>
<keyword evidence="1" id="KW-0812">Transmembrane</keyword>
<protein>
    <recommendedName>
        <fullName evidence="4">Regulator SirB</fullName>
    </recommendedName>
</protein>
<reference evidence="3" key="1">
    <citation type="submission" date="2013-08" db="EMBL/GenBank/DDBJ databases">
        <title>Genome sequencing of Arenimonas donghaensis.</title>
        <authorList>
            <person name="Chen F."/>
            <person name="Wang G."/>
        </authorList>
    </citation>
    <scope>NUCLEOTIDE SEQUENCE [LARGE SCALE GENOMIC DNA]</scope>
    <source>
        <strain evidence="3">HO3-R19</strain>
    </source>
</reference>
<accession>A0A087MIF0</accession>
<gene>
    <name evidence="2" type="ORF">N788_03310</name>
</gene>
<evidence type="ECO:0000313" key="2">
    <source>
        <dbReference type="EMBL" id="KFL36653.1"/>
    </source>
</evidence>
<dbReference type="PATRIC" id="fig|1121014.3.peg.1339"/>